<evidence type="ECO:0000313" key="2">
    <source>
        <dbReference type="EMBL" id="MCI84978.1"/>
    </source>
</evidence>
<dbReference type="AlphaFoldDB" id="A0A392V9I6"/>
<name>A0A392V9I6_9FABA</name>
<evidence type="ECO:0000256" key="1">
    <source>
        <dbReference type="SAM" id="MobiDB-lite"/>
    </source>
</evidence>
<reference evidence="2 3" key="1">
    <citation type="journal article" date="2018" name="Front. Plant Sci.">
        <title>Red Clover (Trifolium pratense) and Zigzag Clover (T. medium) - A Picture of Genomic Similarities and Differences.</title>
        <authorList>
            <person name="Dluhosova J."/>
            <person name="Istvanek J."/>
            <person name="Nedelnik J."/>
            <person name="Repkova J."/>
        </authorList>
    </citation>
    <scope>NUCLEOTIDE SEQUENCE [LARGE SCALE GENOMIC DNA]</scope>
    <source>
        <strain evidence="3">cv. 10/8</strain>
        <tissue evidence="2">Leaf</tissue>
    </source>
</reference>
<sequence length="27" mass="2951">QRDSVDGGTADFDLERQGGQPTVEEED</sequence>
<keyword evidence="3" id="KW-1185">Reference proteome</keyword>
<dbReference type="Proteomes" id="UP000265520">
    <property type="component" value="Unassembled WGS sequence"/>
</dbReference>
<feature type="non-terminal residue" evidence="2">
    <location>
        <position position="1"/>
    </location>
</feature>
<proteinExistence type="predicted"/>
<organism evidence="2 3">
    <name type="scientific">Trifolium medium</name>
    <dbReference type="NCBI Taxonomy" id="97028"/>
    <lineage>
        <taxon>Eukaryota</taxon>
        <taxon>Viridiplantae</taxon>
        <taxon>Streptophyta</taxon>
        <taxon>Embryophyta</taxon>
        <taxon>Tracheophyta</taxon>
        <taxon>Spermatophyta</taxon>
        <taxon>Magnoliopsida</taxon>
        <taxon>eudicotyledons</taxon>
        <taxon>Gunneridae</taxon>
        <taxon>Pentapetalae</taxon>
        <taxon>rosids</taxon>
        <taxon>fabids</taxon>
        <taxon>Fabales</taxon>
        <taxon>Fabaceae</taxon>
        <taxon>Papilionoideae</taxon>
        <taxon>50 kb inversion clade</taxon>
        <taxon>NPAAA clade</taxon>
        <taxon>Hologalegina</taxon>
        <taxon>IRL clade</taxon>
        <taxon>Trifolieae</taxon>
        <taxon>Trifolium</taxon>
    </lineage>
</organism>
<feature type="region of interest" description="Disordered" evidence="1">
    <location>
        <begin position="1"/>
        <end position="27"/>
    </location>
</feature>
<evidence type="ECO:0000313" key="3">
    <source>
        <dbReference type="Proteomes" id="UP000265520"/>
    </source>
</evidence>
<comment type="caution">
    <text evidence="2">The sequence shown here is derived from an EMBL/GenBank/DDBJ whole genome shotgun (WGS) entry which is preliminary data.</text>
</comment>
<accession>A0A392V9I6</accession>
<protein>
    <submittedName>
        <fullName evidence="2">Uncharacterized protein</fullName>
    </submittedName>
</protein>
<dbReference type="EMBL" id="LXQA011103847">
    <property type="protein sequence ID" value="MCI84978.1"/>
    <property type="molecule type" value="Genomic_DNA"/>
</dbReference>